<dbReference type="AlphaFoldDB" id="A0A401GYC2"/>
<dbReference type="EMBL" id="BFAD01000010">
    <property type="protein sequence ID" value="GBE87203.1"/>
    <property type="molecule type" value="Genomic_DNA"/>
</dbReference>
<feature type="transmembrane region" description="Helical" evidence="5">
    <location>
        <begin position="135"/>
        <end position="157"/>
    </location>
</feature>
<reference evidence="7 8" key="1">
    <citation type="journal article" date="2018" name="Sci. Rep.">
        <title>Genome sequence of the cauliflower mushroom Sparassis crispa (Hanabiratake) and its association with beneficial usage.</title>
        <authorList>
            <person name="Kiyama R."/>
            <person name="Furutani Y."/>
            <person name="Kawaguchi K."/>
            <person name="Nakanishi T."/>
        </authorList>
    </citation>
    <scope>NUCLEOTIDE SEQUENCE [LARGE SCALE GENOMIC DNA]</scope>
</reference>
<dbReference type="FunCoup" id="A0A401GYC2">
    <property type="interactions" value="21"/>
</dbReference>
<feature type="transmembrane region" description="Helical" evidence="5">
    <location>
        <begin position="340"/>
        <end position="359"/>
    </location>
</feature>
<dbReference type="GO" id="GO:0022857">
    <property type="term" value="F:transmembrane transporter activity"/>
    <property type="evidence" value="ECO:0007669"/>
    <property type="project" value="InterPro"/>
</dbReference>
<feature type="transmembrane region" description="Helical" evidence="5">
    <location>
        <begin position="163"/>
        <end position="186"/>
    </location>
</feature>
<dbReference type="InterPro" id="IPR011701">
    <property type="entry name" value="MFS"/>
</dbReference>
<dbReference type="GeneID" id="38784120"/>
<dbReference type="Gene3D" id="1.20.1720.10">
    <property type="entry name" value="Multidrug resistance protein D"/>
    <property type="match status" value="1"/>
</dbReference>
<feature type="domain" description="Major facilitator superfamily (MFS) profile" evidence="6">
    <location>
        <begin position="9"/>
        <end position="481"/>
    </location>
</feature>
<feature type="transmembrane region" description="Helical" evidence="5">
    <location>
        <begin position="231"/>
        <end position="250"/>
    </location>
</feature>
<dbReference type="Pfam" id="PF07690">
    <property type="entry name" value="MFS_1"/>
    <property type="match status" value="1"/>
</dbReference>
<dbReference type="Proteomes" id="UP000287166">
    <property type="component" value="Unassembled WGS sequence"/>
</dbReference>
<accession>A0A401GYC2</accession>
<dbReference type="InParanoid" id="A0A401GYC2"/>
<evidence type="ECO:0000256" key="3">
    <source>
        <dbReference type="ARBA" id="ARBA00022989"/>
    </source>
</evidence>
<evidence type="ECO:0000256" key="5">
    <source>
        <dbReference type="SAM" id="Phobius"/>
    </source>
</evidence>
<comment type="caution">
    <text evidence="7">The sequence shown here is derived from an EMBL/GenBank/DDBJ whole genome shotgun (WGS) entry which is preliminary data.</text>
</comment>
<dbReference type="Gene3D" id="1.20.1250.20">
    <property type="entry name" value="MFS general substrate transporter like domains"/>
    <property type="match status" value="1"/>
</dbReference>
<feature type="transmembrane region" description="Helical" evidence="5">
    <location>
        <begin position="51"/>
        <end position="68"/>
    </location>
</feature>
<evidence type="ECO:0000313" key="8">
    <source>
        <dbReference type="Proteomes" id="UP000287166"/>
    </source>
</evidence>
<dbReference type="SUPFAM" id="SSF103473">
    <property type="entry name" value="MFS general substrate transporter"/>
    <property type="match status" value="1"/>
</dbReference>
<organism evidence="7 8">
    <name type="scientific">Sparassis crispa</name>
    <dbReference type="NCBI Taxonomy" id="139825"/>
    <lineage>
        <taxon>Eukaryota</taxon>
        <taxon>Fungi</taxon>
        <taxon>Dikarya</taxon>
        <taxon>Basidiomycota</taxon>
        <taxon>Agaricomycotina</taxon>
        <taxon>Agaricomycetes</taxon>
        <taxon>Polyporales</taxon>
        <taxon>Sparassidaceae</taxon>
        <taxon>Sparassis</taxon>
    </lineage>
</organism>
<evidence type="ECO:0000313" key="7">
    <source>
        <dbReference type="EMBL" id="GBE87203.1"/>
    </source>
</evidence>
<evidence type="ECO:0000256" key="1">
    <source>
        <dbReference type="ARBA" id="ARBA00004141"/>
    </source>
</evidence>
<dbReference type="GO" id="GO:0016020">
    <property type="term" value="C:membrane"/>
    <property type="evidence" value="ECO:0007669"/>
    <property type="project" value="UniProtKB-SubCell"/>
</dbReference>
<dbReference type="PANTHER" id="PTHR42718:SF10">
    <property type="entry name" value="TRANSPORTER, PUTATIVE (AFU_ORTHOLOGUE AFUA_8G06760)-RELATED"/>
    <property type="match status" value="1"/>
</dbReference>
<protein>
    <submittedName>
        <fullName evidence="7">MFS general substrate transporter</fullName>
    </submittedName>
</protein>
<dbReference type="STRING" id="139825.A0A401GYC2"/>
<dbReference type="PANTHER" id="PTHR42718">
    <property type="entry name" value="MAJOR FACILITATOR SUPERFAMILY MULTIDRUG TRANSPORTER MFSC"/>
    <property type="match status" value="1"/>
</dbReference>
<feature type="transmembrane region" description="Helical" evidence="5">
    <location>
        <begin position="416"/>
        <end position="434"/>
    </location>
</feature>
<dbReference type="RefSeq" id="XP_027618116.1">
    <property type="nucleotide sequence ID" value="XM_027762315.1"/>
</dbReference>
<feature type="transmembrane region" description="Helical" evidence="5">
    <location>
        <begin position="75"/>
        <end position="93"/>
    </location>
</feature>
<comment type="subcellular location">
    <subcellularLocation>
        <location evidence="1">Membrane</location>
        <topology evidence="1">Multi-pass membrane protein</topology>
    </subcellularLocation>
</comment>
<feature type="transmembrane region" description="Helical" evidence="5">
    <location>
        <begin position="278"/>
        <end position="300"/>
    </location>
</feature>
<feature type="transmembrane region" description="Helical" evidence="5">
    <location>
        <begin position="198"/>
        <end position="219"/>
    </location>
</feature>
<keyword evidence="4 5" id="KW-0472">Membrane</keyword>
<dbReference type="InterPro" id="IPR036259">
    <property type="entry name" value="MFS_trans_sf"/>
</dbReference>
<dbReference type="InterPro" id="IPR020846">
    <property type="entry name" value="MFS_dom"/>
</dbReference>
<proteinExistence type="predicted"/>
<keyword evidence="8" id="KW-1185">Reference proteome</keyword>
<keyword evidence="2 5" id="KW-0812">Transmembrane</keyword>
<name>A0A401GYC2_9APHY</name>
<dbReference type="PROSITE" id="PS50850">
    <property type="entry name" value="MFS"/>
    <property type="match status" value="1"/>
</dbReference>
<gene>
    <name evidence="7" type="ORF">SCP_1004500</name>
</gene>
<feature type="transmembrane region" description="Helical" evidence="5">
    <location>
        <begin position="7"/>
        <end position="31"/>
    </location>
</feature>
<keyword evidence="3 5" id="KW-1133">Transmembrane helix</keyword>
<dbReference type="OrthoDB" id="440755at2759"/>
<feature type="transmembrane region" description="Helical" evidence="5">
    <location>
        <begin position="454"/>
        <end position="473"/>
    </location>
</feature>
<evidence type="ECO:0000256" key="4">
    <source>
        <dbReference type="ARBA" id="ARBA00023136"/>
    </source>
</evidence>
<evidence type="ECO:0000259" key="6">
    <source>
        <dbReference type="PROSITE" id="PS50850"/>
    </source>
</evidence>
<sequence>MAFLRETLFILSVCGVTILNIFVNGALIIALPTLGKALQFKESELQWPLNVYALSYGSLLLLFVRIADVVGSKKMFLIGTGFFAVWSIATALSPNKVALIIFVALTGVGAAANTPTGIGIFASHFESGSATKNRAIAALGAGQAIGYIVGLIGGGILCQKASLWRVIFYIQGGLAATFFVLGVLTIPPDPVRARYTKGIDWVGACLSVSGFGLLTFVLSESTAVSRGWRTPWVPALLVVSLVILLLFVAWEAHRERADRSVIMPVSIWTKRGTKMAPMVGMVFLAWGGYNATSYFVTLYFQQVQGLDPLRTSLEILPSAIAAFAANAVTGWLLSRVRGDVLIAGGLLISMAAPLVFALQDMHAGYWASGFLVMVFVSWTDVAYTVGNLQISIAFGADSQGLAGGIFNVATRLGTSLALALSSSIATAVSDAYAARHPALPRGAPAVLERGFRAAGWFAFALAAASFVICVVFLRGVGVIGRPPKEGTSSPATEVEGVFEGAGKMLVGRGGAMLSEKAGEDAMVSGVRFGVV</sequence>
<feature type="transmembrane region" description="Helical" evidence="5">
    <location>
        <begin position="365"/>
        <end position="385"/>
    </location>
</feature>
<feature type="transmembrane region" description="Helical" evidence="5">
    <location>
        <begin position="99"/>
        <end position="123"/>
    </location>
</feature>
<feature type="transmembrane region" description="Helical" evidence="5">
    <location>
        <begin position="315"/>
        <end position="333"/>
    </location>
</feature>
<evidence type="ECO:0000256" key="2">
    <source>
        <dbReference type="ARBA" id="ARBA00022692"/>
    </source>
</evidence>